<dbReference type="STRING" id="264951.A0A443HWM0"/>
<evidence type="ECO:0008006" key="9">
    <source>
        <dbReference type="Google" id="ProtNLM"/>
    </source>
</evidence>
<accession>A0A443HWM0</accession>
<dbReference type="RefSeq" id="XP_028485779.1">
    <property type="nucleotide sequence ID" value="XM_028630395.1"/>
</dbReference>
<protein>
    <recommendedName>
        <fullName evidence="9">FUN14 family-domain-containing protein</fullName>
    </recommendedName>
</protein>
<comment type="subcellular location">
    <subcellularLocation>
        <location evidence="1">Membrane</location>
    </subcellularLocation>
</comment>
<proteinExistence type="inferred from homology"/>
<dbReference type="GO" id="GO:0000422">
    <property type="term" value="P:autophagy of mitochondrion"/>
    <property type="evidence" value="ECO:0007669"/>
    <property type="project" value="TreeGrafter"/>
</dbReference>
<comment type="caution">
    <text evidence="7">The sequence shown here is derived from an EMBL/GenBank/DDBJ whole genome shotgun (WGS) entry which is preliminary data.</text>
</comment>
<comment type="similarity">
    <text evidence="2">Belongs to the FUN14 family.</text>
</comment>
<evidence type="ECO:0000313" key="7">
    <source>
        <dbReference type="EMBL" id="RWQ96134.1"/>
    </source>
</evidence>
<evidence type="ECO:0000313" key="8">
    <source>
        <dbReference type="Proteomes" id="UP000283841"/>
    </source>
</evidence>
<evidence type="ECO:0000256" key="1">
    <source>
        <dbReference type="ARBA" id="ARBA00004370"/>
    </source>
</evidence>
<dbReference type="AlphaFoldDB" id="A0A443HWM0"/>
<keyword evidence="8" id="KW-1185">Reference proteome</keyword>
<organism evidence="7 8">
    <name type="scientific">Byssochlamys spectabilis</name>
    <name type="common">Paecilomyces variotii</name>
    <dbReference type="NCBI Taxonomy" id="264951"/>
    <lineage>
        <taxon>Eukaryota</taxon>
        <taxon>Fungi</taxon>
        <taxon>Dikarya</taxon>
        <taxon>Ascomycota</taxon>
        <taxon>Pezizomycotina</taxon>
        <taxon>Eurotiomycetes</taxon>
        <taxon>Eurotiomycetidae</taxon>
        <taxon>Eurotiales</taxon>
        <taxon>Thermoascaceae</taxon>
        <taxon>Paecilomyces</taxon>
    </lineage>
</organism>
<dbReference type="Pfam" id="PF04930">
    <property type="entry name" value="FUN14"/>
    <property type="match status" value="1"/>
</dbReference>
<gene>
    <name evidence="7" type="ORF">C8Q69DRAFT_464108</name>
</gene>
<dbReference type="PANTHER" id="PTHR21346:SF0">
    <property type="entry name" value="RE45833P"/>
    <property type="match status" value="1"/>
</dbReference>
<dbReference type="EMBL" id="RCNU01000004">
    <property type="protein sequence ID" value="RWQ96134.1"/>
    <property type="molecule type" value="Genomic_DNA"/>
</dbReference>
<evidence type="ECO:0000256" key="3">
    <source>
        <dbReference type="ARBA" id="ARBA00022692"/>
    </source>
</evidence>
<dbReference type="InterPro" id="IPR007014">
    <property type="entry name" value="FUN14"/>
</dbReference>
<keyword evidence="5" id="KW-0472">Membrane</keyword>
<evidence type="ECO:0000256" key="2">
    <source>
        <dbReference type="ARBA" id="ARBA00009160"/>
    </source>
</evidence>
<sequence>MTTFLSPLFHRSLFYASIPVGVGLSLLHPSSPFCAAPIQCQYVAPYRSPHASPDSGWALDPNTDPLLQKQGKTGPRNSNGWLNASTLRQLSLGSVLGVLAGLGLRIFSKALVVLLGVGVVVVEWAASKGYNLIPVHRLQKYVKGVDLERAVHQNVAFKISFGATMALAAFSKLQ</sequence>
<keyword evidence="4" id="KW-1133">Transmembrane helix</keyword>
<dbReference type="GO" id="GO:0005741">
    <property type="term" value="C:mitochondrial outer membrane"/>
    <property type="evidence" value="ECO:0007669"/>
    <property type="project" value="TreeGrafter"/>
</dbReference>
<evidence type="ECO:0000256" key="6">
    <source>
        <dbReference type="SAM" id="MobiDB-lite"/>
    </source>
</evidence>
<dbReference type="VEuPathDB" id="FungiDB:C8Q69DRAFT_464108"/>
<dbReference type="OrthoDB" id="3990500at2759"/>
<dbReference type="Proteomes" id="UP000283841">
    <property type="component" value="Unassembled WGS sequence"/>
</dbReference>
<evidence type="ECO:0000256" key="4">
    <source>
        <dbReference type="ARBA" id="ARBA00022989"/>
    </source>
</evidence>
<keyword evidence="3" id="KW-0812">Transmembrane</keyword>
<dbReference type="PANTHER" id="PTHR21346">
    <property type="entry name" value="FUN14 DOMAIN CONTAINING"/>
    <property type="match status" value="1"/>
</dbReference>
<dbReference type="GeneID" id="39599672"/>
<name>A0A443HWM0_BYSSP</name>
<evidence type="ECO:0000256" key="5">
    <source>
        <dbReference type="ARBA" id="ARBA00023136"/>
    </source>
</evidence>
<feature type="region of interest" description="Disordered" evidence="6">
    <location>
        <begin position="54"/>
        <end position="79"/>
    </location>
</feature>
<reference evidence="7 8" key="1">
    <citation type="journal article" date="2018" name="Front. Microbiol.">
        <title>Genomic and genetic insights into a cosmopolitan fungus, Paecilomyces variotii (Eurotiales).</title>
        <authorList>
            <person name="Urquhart A.S."/>
            <person name="Mondo S.J."/>
            <person name="Makela M.R."/>
            <person name="Hane J.K."/>
            <person name="Wiebenga A."/>
            <person name="He G."/>
            <person name="Mihaltcheva S."/>
            <person name="Pangilinan J."/>
            <person name="Lipzen A."/>
            <person name="Barry K."/>
            <person name="de Vries R.P."/>
            <person name="Grigoriev I.V."/>
            <person name="Idnurm A."/>
        </authorList>
    </citation>
    <scope>NUCLEOTIDE SEQUENCE [LARGE SCALE GENOMIC DNA]</scope>
    <source>
        <strain evidence="7 8">CBS 101075</strain>
    </source>
</reference>